<organism evidence="10 12">
    <name type="scientific">Uruburuella suis</name>
    <dbReference type="NCBI Taxonomy" id="252130"/>
    <lineage>
        <taxon>Bacteria</taxon>
        <taxon>Pseudomonadati</taxon>
        <taxon>Pseudomonadota</taxon>
        <taxon>Betaproteobacteria</taxon>
        <taxon>Neisseriales</taxon>
        <taxon>Neisseriaceae</taxon>
        <taxon>Uruburuella</taxon>
    </lineage>
</organism>
<keyword evidence="7" id="KW-0472">Membrane</keyword>
<dbReference type="InterPro" id="IPR050736">
    <property type="entry name" value="Sensor_HK_Regulatory"/>
</dbReference>
<dbReference type="EMBL" id="SLXE01000045">
    <property type="protein sequence ID" value="TCO98843.1"/>
    <property type="molecule type" value="Genomic_DNA"/>
</dbReference>
<dbReference type="InterPro" id="IPR003594">
    <property type="entry name" value="HATPase_dom"/>
</dbReference>
<dbReference type="InterPro" id="IPR004358">
    <property type="entry name" value="Sig_transdc_His_kin-like_C"/>
</dbReference>
<evidence type="ECO:0000256" key="1">
    <source>
        <dbReference type="ARBA" id="ARBA00000085"/>
    </source>
</evidence>
<keyword evidence="6" id="KW-0902">Two-component regulatory system</keyword>
<dbReference type="InterPro" id="IPR003661">
    <property type="entry name" value="HisK_dim/P_dom"/>
</dbReference>
<feature type="transmembrane region" description="Helical" evidence="7">
    <location>
        <begin position="59"/>
        <end position="78"/>
    </location>
</feature>
<dbReference type="InterPro" id="IPR005467">
    <property type="entry name" value="His_kinase_dom"/>
</dbReference>
<dbReference type="AlphaFoldDB" id="A0AAE9GZ61"/>
<reference evidence="10" key="2">
    <citation type="submission" date="2021-12" db="EMBL/GenBank/DDBJ databases">
        <authorList>
            <person name="Veyrier F.J."/>
        </authorList>
    </citation>
    <scope>NUCLEOTIDE SEQUENCE</scope>
    <source>
        <strain evidence="10">1258/02</strain>
    </source>
</reference>
<feature type="transmembrane region" description="Helical" evidence="7">
    <location>
        <begin position="164"/>
        <end position="188"/>
    </location>
</feature>
<dbReference type="GO" id="GO:0000155">
    <property type="term" value="F:phosphorelay sensor kinase activity"/>
    <property type="evidence" value="ECO:0007669"/>
    <property type="project" value="InterPro"/>
</dbReference>
<dbReference type="PANTHER" id="PTHR43711:SF31">
    <property type="entry name" value="HISTIDINE KINASE"/>
    <property type="match status" value="1"/>
</dbReference>
<proteinExistence type="predicted"/>
<dbReference type="Gene3D" id="3.30.565.10">
    <property type="entry name" value="Histidine kinase-like ATPase, C-terminal domain"/>
    <property type="match status" value="1"/>
</dbReference>
<dbReference type="EMBL" id="CP091507">
    <property type="protein sequence ID" value="UOO80575.1"/>
    <property type="molecule type" value="Genomic_DNA"/>
</dbReference>
<dbReference type="Pfam" id="PF25323">
    <property type="entry name" value="6TM_PilS"/>
    <property type="match status" value="1"/>
</dbReference>
<feature type="transmembrane region" description="Helical" evidence="7">
    <location>
        <begin position="21"/>
        <end position="39"/>
    </location>
</feature>
<dbReference type="Proteomes" id="UP000829756">
    <property type="component" value="Chromosome"/>
</dbReference>
<reference evidence="9 11" key="1">
    <citation type="submission" date="2019-03" db="EMBL/GenBank/DDBJ databases">
        <title>Genomic Encyclopedia of Type Strains, Phase IV (KMG-IV): sequencing the most valuable type-strain genomes for metagenomic binning, comparative biology and taxonomic classification.</title>
        <authorList>
            <person name="Goeker M."/>
        </authorList>
    </citation>
    <scope>NUCLEOTIDE SEQUENCE [LARGE SCALE GENOMIC DNA]</scope>
    <source>
        <strain evidence="9 11">DSM 17474</strain>
    </source>
</reference>
<dbReference type="Gene3D" id="1.10.287.130">
    <property type="match status" value="1"/>
</dbReference>
<evidence type="ECO:0000313" key="9">
    <source>
        <dbReference type="EMBL" id="TCO98843.1"/>
    </source>
</evidence>
<feature type="transmembrane region" description="Helical" evidence="7">
    <location>
        <begin position="132"/>
        <end position="152"/>
    </location>
</feature>
<keyword evidence="5 10" id="KW-0418">Kinase</keyword>
<comment type="catalytic activity">
    <reaction evidence="1">
        <text>ATP + protein L-histidine = ADP + protein N-phospho-L-histidine.</text>
        <dbReference type="EC" id="2.7.13.3"/>
    </reaction>
</comment>
<dbReference type="EC" id="2.7.13.3" evidence="2"/>
<name>A0AAE9GZ61_9NEIS</name>
<keyword evidence="11" id="KW-1185">Reference proteome</keyword>
<protein>
    <recommendedName>
        <fullName evidence="2">histidine kinase</fullName>
        <ecNumber evidence="2">2.7.13.3</ecNumber>
    </recommendedName>
</protein>
<dbReference type="InterPro" id="IPR036097">
    <property type="entry name" value="HisK_dim/P_sf"/>
</dbReference>
<keyword evidence="3" id="KW-0597">Phosphoprotein</keyword>
<dbReference type="SUPFAM" id="SSF55874">
    <property type="entry name" value="ATPase domain of HSP90 chaperone/DNA topoisomerase II/histidine kinase"/>
    <property type="match status" value="1"/>
</dbReference>
<dbReference type="Proteomes" id="UP000294721">
    <property type="component" value="Unassembled WGS sequence"/>
</dbReference>
<evidence type="ECO:0000256" key="7">
    <source>
        <dbReference type="SAM" id="Phobius"/>
    </source>
</evidence>
<dbReference type="KEGG" id="usu:LVJ78_01540"/>
<evidence type="ECO:0000313" key="10">
    <source>
        <dbReference type="EMBL" id="UOO80575.1"/>
    </source>
</evidence>
<dbReference type="CDD" id="cd00075">
    <property type="entry name" value="HATPase"/>
    <property type="match status" value="1"/>
</dbReference>
<dbReference type="CDD" id="cd00082">
    <property type="entry name" value="HisKA"/>
    <property type="match status" value="1"/>
</dbReference>
<dbReference type="SMART" id="SM00387">
    <property type="entry name" value="HATPase_c"/>
    <property type="match status" value="1"/>
</dbReference>
<dbReference type="SMART" id="SM00388">
    <property type="entry name" value="HisKA"/>
    <property type="match status" value="1"/>
</dbReference>
<dbReference type="PANTHER" id="PTHR43711">
    <property type="entry name" value="TWO-COMPONENT HISTIDINE KINASE"/>
    <property type="match status" value="1"/>
</dbReference>
<keyword evidence="7" id="KW-1133">Transmembrane helix</keyword>
<evidence type="ECO:0000259" key="8">
    <source>
        <dbReference type="PROSITE" id="PS50109"/>
    </source>
</evidence>
<dbReference type="SUPFAM" id="SSF47384">
    <property type="entry name" value="Homodimeric domain of signal transducing histidine kinase"/>
    <property type="match status" value="1"/>
</dbReference>
<accession>A0AAE9GZ61</accession>
<dbReference type="PRINTS" id="PR00344">
    <property type="entry name" value="BCTRLSENSOR"/>
</dbReference>
<keyword evidence="4" id="KW-0808">Transferase</keyword>
<dbReference type="InterPro" id="IPR036890">
    <property type="entry name" value="HATPase_C_sf"/>
</dbReference>
<evidence type="ECO:0000313" key="11">
    <source>
        <dbReference type="Proteomes" id="UP000294721"/>
    </source>
</evidence>
<dbReference type="PROSITE" id="PS50109">
    <property type="entry name" value="HIS_KIN"/>
    <property type="match status" value="1"/>
</dbReference>
<feature type="transmembrane region" description="Helical" evidence="7">
    <location>
        <begin position="99"/>
        <end position="120"/>
    </location>
</feature>
<evidence type="ECO:0000256" key="5">
    <source>
        <dbReference type="ARBA" id="ARBA00022777"/>
    </source>
</evidence>
<gene>
    <name evidence="9" type="ORF">EV680_1454</name>
    <name evidence="10" type="ORF">LVJ78_01540</name>
</gene>
<feature type="domain" description="Histidine kinase" evidence="8">
    <location>
        <begin position="321"/>
        <end position="528"/>
    </location>
</feature>
<evidence type="ECO:0000256" key="6">
    <source>
        <dbReference type="ARBA" id="ARBA00023012"/>
    </source>
</evidence>
<evidence type="ECO:0000256" key="3">
    <source>
        <dbReference type="ARBA" id="ARBA00022553"/>
    </source>
</evidence>
<evidence type="ECO:0000256" key="2">
    <source>
        <dbReference type="ARBA" id="ARBA00012438"/>
    </source>
</evidence>
<evidence type="ECO:0000313" key="12">
    <source>
        <dbReference type="Proteomes" id="UP000829756"/>
    </source>
</evidence>
<sequence>MSTVGLFSKRDWETQSERIPGLINIARIAILFSLLVIQIAGNYADSDGPLAIFPPAEFYSWAAVYGVLILVTVLKPEWQRQTLDLPNANAVADITMMMILTYMAGGIDSGFGILVLPFVATSCLLSHGRYPMLYASYAAMLIVLTMFLLGHISFMPFDVAHHSIITAALLIGACYLVAALTAFLASYLQAATESASKHQLAYRRVSGLNRLVLNRVQEAVIVIDAAQRVWLFNRQAKTYFPGLAVDKQENVFGDLVGRWRHQPDKAFETDIHIFQHAMHVRAVPLIQEQTELLMLFVRSLREVAAEALATKLASLGQLTANLAHEIRNPMSAIRHANDLLLDGDADPTKTKLHGIIDSNIQRIDKMLEDVSLLNKRDSISREPINLMQFWLKFKQEFTLNNPDAIGCMRMNMDGSNLSVLADPMHVQQIMWNLCNNAWRHSRKSENAITVLIKPSGRMHISIVVADDGQGVSPDVRNHLFEPFYTTEKQGTGLGLYVARELAHANLGQLHYHPEMNGFELILPKENNEQA</sequence>
<keyword evidence="7" id="KW-0812">Transmembrane</keyword>
<dbReference type="RefSeq" id="WP_132954829.1">
    <property type="nucleotide sequence ID" value="NZ_CALJUB010000071.1"/>
</dbReference>
<dbReference type="Pfam" id="PF00512">
    <property type="entry name" value="HisKA"/>
    <property type="match status" value="1"/>
</dbReference>
<evidence type="ECO:0000256" key="4">
    <source>
        <dbReference type="ARBA" id="ARBA00022679"/>
    </source>
</evidence>
<reference evidence="10" key="3">
    <citation type="journal article" date="2022" name="Res Sq">
        <title>Evolution of multicellular longitudinally dividing oral cavity symbionts (Neisseriaceae).</title>
        <authorList>
            <person name="Nyongesa S."/>
            <person name="Weber P."/>
            <person name="Bernet E."/>
            <person name="Pullido F."/>
            <person name="Nieckarz M."/>
            <person name="Delaby M."/>
            <person name="Nieves C."/>
            <person name="Viehboeck T."/>
            <person name="Krause N."/>
            <person name="Rivera-Millot A."/>
            <person name="Nakamura A."/>
            <person name="Vischer N."/>
            <person name="VanNieuwenhze M."/>
            <person name="Brun Y."/>
            <person name="Cava F."/>
            <person name="Bulgheresi S."/>
            <person name="Veyrier F."/>
        </authorList>
    </citation>
    <scope>NUCLEOTIDE SEQUENCE</scope>
    <source>
        <strain evidence="10">1258/02</strain>
    </source>
</reference>
<dbReference type="Pfam" id="PF02518">
    <property type="entry name" value="HATPase_c"/>
    <property type="match status" value="1"/>
</dbReference>